<dbReference type="InterPro" id="IPR004107">
    <property type="entry name" value="Integrase_SAM-like_N"/>
</dbReference>
<evidence type="ECO:0000313" key="7">
    <source>
        <dbReference type="EMBL" id="HJC73177.1"/>
    </source>
</evidence>
<protein>
    <submittedName>
        <fullName evidence="7">Site-specific integrase</fullName>
    </submittedName>
</protein>
<dbReference type="InterPro" id="IPR013762">
    <property type="entry name" value="Integrase-like_cat_sf"/>
</dbReference>
<evidence type="ECO:0000256" key="3">
    <source>
        <dbReference type="ARBA" id="ARBA00022908"/>
    </source>
</evidence>
<dbReference type="EMBL" id="DWWA01000053">
    <property type="protein sequence ID" value="HJC73177.1"/>
    <property type="molecule type" value="Genomic_DNA"/>
</dbReference>
<dbReference type="Gene3D" id="1.10.150.130">
    <property type="match status" value="1"/>
</dbReference>
<evidence type="ECO:0000256" key="5">
    <source>
        <dbReference type="ARBA" id="ARBA00023172"/>
    </source>
</evidence>
<name>A0A9D2Q5C9_9FIRM</name>
<gene>
    <name evidence="7" type="ORF">H9698_10370</name>
</gene>
<evidence type="ECO:0000259" key="6">
    <source>
        <dbReference type="PROSITE" id="PS51898"/>
    </source>
</evidence>
<dbReference type="GO" id="GO:0015074">
    <property type="term" value="P:DNA integration"/>
    <property type="evidence" value="ECO:0007669"/>
    <property type="project" value="UniProtKB-KW"/>
</dbReference>
<dbReference type="GO" id="GO:0003677">
    <property type="term" value="F:DNA binding"/>
    <property type="evidence" value="ECO:0007669"/>
    <property type="project" value="UniProtKB-KW"/>
</dbReference>
<evidence type="ECO:0000313" key="8">
    <source>
        <dbReference type="Proteomes" id="UP000823918"/>
    </source>
</evidence>
<feature type="domain" description="Tyr recombinase" evidence="6">
    <location>
        <begin position="173"/>
        <end position="355"/>
    </location>
</feature>
<proteinExistence type="inferred from homology"/>
<dbReference type="InterPro" id="IPR010998">
    <property type="entry name" value="Integrase_recombinase_N"/>
</dbReference>
<accession>A0A9D2Q5C9</accession>
<comment type="similarity">
    <text evidence="2">Belongs to the 'phage' integrase family.</text>
</comment>
<dbReference type="InterPro" id="IPR011010">
    <property type="entry name" value="DNA_brk_join_enz"/>
</dbReference>
<comment type="caution">
    <text evidence="7">The sequence shown here is derived from an EMBL/GenBank/DDBJ whole genome shotgun (WGS) entry which is preliminary data.</text>
</comment>
<dbReference type="GO" id="GO:0006310">
    <property type="term" value="P:DNA recombination"/>
    <property type="evidence" value="ECO:0007669"/>
    <property type="project" value="UniProtKB-KW"/>
</dbReference>
<reference evidence="7" key="1">
    <citation type="journal article" date="2021" name="PeerJ">
        <title>Extensive microbial diversity within the chicken gut microbiome revealed by metagenomics and culture.</title>
        <authorList>
            <person name="Gilroy R."/>
            <person name="Ravi A."/>
            <person name="Getino M."/>
            <person name="Pursley I."/>
            <person name="Horton D.L."/>
            <person name="Alikhan N.F."/>
            <person name="Baker D."/>
            <person name="Gharbi K."/>
            <person name="Hall N."/>
            <person name="Watson M."/>
            <person name="Adriaenssens E.M."/>
            <person name="Foster-Nyarko E."/>
            <person name="Jarju S."/>
            <person name="Secka A."/>
            <person name="Antonio M."/>
            <person name="Oren A."/>
            <person name="Chaudhuri R.R."/>
            <person name="La Ragione R."/>
            <person name="Hildebrand F."/>
            <person name="Pallen M.J."/>
        </authorList>
    </citation>
    <scope>NUCLEOTIDE SEQUENCE</scope>
    <source>
        <strain evidence="7">5933</strain>
    </source>
</reference>
<keyword evidence="5" id="KW-0233">DNA recombination</keyword>
<reference evidence="7" key="2">
    <citation type="submission" date="2021-04" db="EMBL/GenBank/DDBJ databases">
        <authorList>
            <person name="Gilroy R."/>
        </authorList>
    </citation>
    <scope>NUCLEOTIDE SEQUENCE</scope>
    <source>
        <strain evidence="7">5933</strain>
    </source>
</reference>
<keyword evidence="3" id="KW-0229">DNA integration</keyword>
<dbReference type="SUPFAM" id="SSF56349">
    <property type="entry name" value="DNA breaking-rejoining enzymes"/>
    <property type="match status" value="1"/>
</dbReference>
<dbReference type="AlphaFoldDB" id="A0A9D2Q5C9"/>
<comment type="function">
    <text evidence="1">Site-specific tyrosine recombinase, which acts by catalyzing the cutting and rejoining of the recombining DNA molecules.</text>
</comment>
<dbReference type="InterPro" id="IPR050090">
    <property type="entry name" value="Tyrosine_recombinase_XerCD"/>
</dbReference>
<dbReference type="PROSITE" id="PS51898">
    <property type="entry name" value="TYR_RECOMBINASE"/>
    <property type="match status" value="1"/>
</dbReference>
<dbReference type="CDD" id="cd01189">
    <property type="entry name" value="INT_ICEBs1_C_like"/>
    <property type="match status" value="1"/>
</dbReference>
<evidence type="ECO:0000256" key="1">
    <source>
        <dbReference type="ARBA" id="ARBA00003283"/>
    </source>
</evidence>
<dbReference type="Proteomes" id="UP000823918">
    <property type="component" value="Unassembled WGS sequence"/>
</dbReference>
<dbReference type="Gene3D" id="1.10.443.10">
    <property type="entry name" value="Intergrase catalytic core"/>
    <property type="match status" value="1"/>
</dbReference>
<dbReference type="Pfam" id="PF00589">
    <property type="entry name" value="Phage_integrase"/>
    <property type="match status" value="1"/>
</dbReference>
<dbReference type="InterPro" id="IPR002104">
    <property type="entry name" value="Integrase_catalytic"/>
</dbReference>
<sequence length="364" mass="41930">MGRPKNKPARKDGYFEYKGVVGQGINGPIRKSFYSKISKKDAERKYQDYLVNLKTAEVTGVGFVEIGAGFTEWGRAWLESYKKPTVSENTYLWSYKNTCEKHLFPYFKNADLRVIQPAHIQKFFNEHQHLSESMLAKLNMCLIGIFASAIENDKCYKNPALSKNVVWQSGKEKQEKRVYADEQISTLTALVELPEIVALLWTGMRIGELCGLMWQDVDMKNDVYTIQRSIAVKVGGGVEVRPPKWNSTRTNPIEPIFKRVLEQQPKTSIYVFPNEKGMCQNPNTLRQKISRAMDRLPEDIPRLLPHELRHTYGTALRRRGVDIYSIQKIMGHKDIKMTTELYVHNEVDELKKAILVQKKQIQSG</sequence>
<dbReference type="PANTHER" id="PTHR30349">
    <property type="entry name" value="PHAGE INTEGRASE-RELATED"/>
    <property type="match status" value="1"/>
</dbReference>
<organism evidence="7 8">
    <name type="scientific">Candidatus Ruthenibacterium merdavium</name>
    <dbReference type="NCBI Taxonomy" id="2838752"/>
    <lineage>
        <taxon>Bacteria</taxon>
        <taxon>Bacillati</taxon>
        <taxon>Bacillota</taxon>
        <taxon>Clostridia</taxon>
        <taxon>Eubacteriales</taxon>
        <taxon>Oscillospiraceae</taxon>
        <taxon>Ruthenibacterium</taxon>
    </lineage>
</organism>
<dbReference type="PANTHER" id="PTHR30349:SF41">
    <property type="entry name" value="INTEGRASE_RECOMBINASE PROTEIN MJ0367-RELATED"/>
    <property type="match status" value="1"/>
</dbReference>
<keyword evidence="4" id="KW-0238">DNA-binding</keyword>
<evidence type="ECO:0000256" key="2">
    <source>
        <dbReference type="ARBA" id="ARBA00008857"/>
    </source>
</evidence>
<evidence type="ECO:0000256" key="4">
    <source>
        <dbReference type="ARBA" id="ARBA00023125"/>
    </source>
</evidence>
<dbReference type="Pfam" id="PF14659">
    <property type="entry name" value="Phage_int_SAM_3"/>
    <property type="match status" value="1"/>
</dbReference>